<feature type="region of interest" description="Disordered" evidence="3">
    <location>
        <begin position="641"/>
        <end position="734"/>
    </location>
</feature>
<gene>
    <name evidence="5" type="ORF">L9F63_021601</name>
</gene>
<dbReference type="InterPro" id="IPR000210">
    <property type="entry name" value="BTB/POZ_dom"/>
</dbReference>
<evidence type="ECO:0000256" key="3">
    <source>
        <dbReference type="SAM" id="MobiDB-lite"/>
    </source>
</evidence>
<keyword evidence="1" id="KW-0880">Kelch repeat</keyword>
<dbReference type="SMART" id="SM00875">
    <property type="entry name" value="BACK"/>
    <property type="match status" value="1"/>
</dbReference>
<keyword evidence="2" id="KW-0677">Repeat</keyword>
<reference evidence="5" key="1">
    <citation type="journal article" date="2023" name="IScience">
        <title>Live-bearing cockroach genome reveals convergent evolutionary mechanisms linked to viviparity in insects and beyond.</title>
        <authorList>
            <person name="Fouks B."/>
            <person name="Harrison M.C."/>
            <person name="Mikhailova A.A."/>
            <person name="Marchal E."/>
            <person name="English S."/>
            <person name="Carruthers M."/>
            <person name="Jennings E.C."/>
            <person name="Chiamaka E.L."/>
            <person name="Frigard R.A."/>
            <person name="Pippel M."/>
            <person name="Attardo G.M."/>
            <person name="Benoit J.B."/>
            <person name="Bornberg-Bauer E."/>
            <person name="Tobe S.S."/>
        </authorList>
    </citation>
    <scope>NUCLEOTIDE SEQUENCE</scope>
    <source>
        <strain evidence="5">Stay&amp;Tobe</strain>
    </source>
</reference>
<dbReference type="SMART" id="SM00225">
    <property type="entry name" value="BTB"/>
    <property type="match status" value="1"/>
</dbReference>
<dbReference type="PANTHER" id="PTHR22667">
    <property type="entry name" value="AT01380P-RELATED"/>
    <property type="match status" value="1"/>
</dbReference>
<organism evidence="5 6">
    <name type="scientific">Diploptera punctata</name>
    <name type="common">Pacific beetle cockroach</name>
    <dbReference type="NCBI Taxonomy" id="6984"/>
    <lineage>
        <taxon>Eukaryota</taxon>
        <taxon>Metazoa</taxon>
        <taxon>Ecdysozoa</taxon>
        <taxon>Arthropoda</taxon>
        <taxon>Hexapoda</taxon>
        <taxon>Insecta</taxon>
        <taxon>Pterygota</taxon>
        <taxon>Neoptera</taxon>
        <taxon>Polyneoptera</taxon>
        <taxon>Dictyoptera</taxon>
        <taxon>Blattodea</taxon>
        <taxon>Blaberoidea</taxon>
        <taxon>Blaberidae</taxon>
        <taxon>Diplopterinae</taxon>
        <taxon>Diploptera</taxon>
    </lineage>
</organism>
<name>A0AAD7ZNL4_DIPPU</name>
<evidence type="ECO:0000256" key="1">
    <source>
        <dbReference type="ARBA" id="ARBA00022441"/>
    </source>
</evidence>
<feature type="region of interest" description="Disordered" evidence="3">
    <location>
        <begin position="19"/>
        <end position="45"/>
    </location>
</feature>
<dbReference type="Pfam" id="PF01344">
    <property type="entry name" value="Kelch_1"/>
    <property type="match status" value="2"/>
</dbReference>
<dbReference type="Gene3D" id="3.30.710.10">
    <property type="entry name" value="Potassium Channel Kv1.1, Chain A"/>
    <property type="match status" value="1"/>
</dbReference>
<feature type="non-terminal residue" evidence="5">
    <location>
        <position position="941"/>
    </location>
</feature>
<dbReference type="Proteomes" id="UP001233999">
    <property type="component" value="Unassembled WGS sequence"/>
</dbReference>
<dbReference type="AlphaFoldDB" id="A0AAD7ZNL4"/>
<dbReference type="Gene3D" id="1.25.40.420">
    <property type="match status" value="1"/>
</dbReference>
<dbReference type="Gene3D" id="2.120.10.80">
    <property type="entry name" value="Kelch-type beta propeller"/>
    <property type="match status" value="1"/>
</dbReference>
<dbReference type="CDD" id="cd18186">
    <property type="entry name" value="BTB_POZ_ZBTB_KLHL-like"/>
    <property type="match status" value="1"/>
</dbReference>
<dbReference type="PANTHER" id="PTHR22667:SF0">
    <property type="entry name" value="AT01380P-RELATED"/>
    <property type="match status" value="1"/>
</dbReference>
<proteinExistence type="predicted"/>
<dbReference type="PROSITE" id="PS50097">
    <property type="entry name" value="BTB"/>
    <property type="match status" value="1"/>
</dbReference>
<feature type="region of interest" description="Disordered" evidence="3">
    <location>
        <begin position="76"/>
        <end position="114"/>
    </location>
</feature>
<dbReference type="Pfam" id="PF00651">
    <property type="entry name" value="BTB"/>
    <property type="match status" value="1"/>
</dbReference>
<dbReference type="SUPFAM" id="SSF54695">
    <property type="entry name" value="POZ domain"/>
    <property type="match status" value="1"/>
</dbReference>
<feature type="compositionally biased region" description="Basic and acidic residues" evidence="3">
    <location>
        <begin position="695"/>
        <end position="707"/>
    </location>
</feature>
<dbReference type="InterPro" id="IPR011333">
    <property type="entry name" value="SKP1/BTB/POZ_sf"/>
</dbReference>
<dbReference type="EMBL" id="JASPKZ010007475">
    <property type="protein sequence ID" value="KAJ9584064.1"/>
    <property type="molecule type" value="Genomic_DNA"/>
</dbReference>
<dbReference type="SMART" id="SM00612">
    <property type="entry name" value="Kelch"/>
    <property type="match status" value="3"/>
</dbReference>
<dbReference type="Pfam" id="PF07707">
    <property type="entry name" value="BACK"/>
    <property type="match status" value="1"/>
</dbReference>
<dbReference type="SUPFAM" id="SSF117281">
    <property type="entry name" value="Kelch motif"/>
    <property type="match status" value="1"/>
</dbReference>
<reference evidence="5" key="2">
    <citation type="submission" date="2023-05" db="EMBL/GenBank/DDBJ databases">
        <authorList>
            <person name="Fouks B."/>
        </authorList>
    </citation>
    <scope>NUCLEOTIDE SEQUENCE</scope>
    <source>
        <strain evidence="5">Stay&amp;Tobe</strain>
        <tissue evidence="5">Testes</tissue>
    </source>
</reference>
<dbReference type="InterPro" id="IPR006652">
    <property type="entry name" value="Kelch_1"/>
</dbReference>
<dbReference type="InterPro" id="IPR015915">
    <property type="entry name" value="Kelch-typ_b-propeller"/>
</dbReference>
<evidence type="ECO:0000313" key="5">
    <source>
        <dbReference type="EMBL" id="KAJ9584064.1"/>
    </source>
</evidence>
<feature type="compositionally biased region" description="Polar residues" evidence="3">
    <location>
        <begin position="34"/>
        <end position="45"/>
    </location>
</feature>
<dbReference type="InterPro" id="IPR011705">
    <property type="entry name" value="BACK"/>
</dbReference>
<feature type="domain" description="BTB" evidence="4">
    <location>
        <begin position="252"/>
        <end position="304"/>
    </location>
</feature>
<keyword evidence="6" id="KW-1185">Reference proteome</keyword>
<dbReference type="CDD" id="cd14733">
    <property type="entry name" value="BACK"/>
    <property type="match status" value="1"/>
</dbReference>
<feature type="non-terminal residue" evidence="5">
    <location>
        <position position="1"/>
    </location>
</feature>
<evidence type="ECO:0000256" key="2">
    <source>
        <dbReference type="ARBA" id="ARBA00022737"/>
    </source>
</evidence>
<sequence length="941" mass="108108">KATQVQVNLNPRDEALISDSDRSTTDIYRGRHPSSLNSARPTRSSHFIGSQIPQLKIQSSNSPRWAQKSCQLSKKRTPRKRMAEHRLSNRSVSQDCEKNLLESPTSSCSGKETGDAIRGFPFQPTPSGNLKILPNQVVFDSKKVSVLVADPIHTKVNVKADLGRRSSFEGQKSSLKGMNNSNSRFQVHRRGEGEYYQSDLEDGEDVIEEPELELTKLGFKTSMPIDWNKVNLPNKSDLFKKLHYRITNYINSDCVIHVANEDFNCHHLVLQCYSSYFDKEYFREAELPENRVTPKSFTIIYDWMIHSGNDSYKVLRRDNILEILTAANFLGIKELEEQCWAFINSEDMFSEDTAFLLYLEAKKIGNNSVMEMMIPRIMKFFLTLVSSKDFLDLSVDQLCIILRSNYICVHCEMEVFMSAVRWLMQEWDVRKEYVIEVMGCVRFGLIAPWQLVDIRRNAENPEFVEITSNTQVQKLVEDGLAYAIIKHWHGNSEAYYHWIDMLNLTEPTQRNWLEDKKTYVTYREFLRDLDIYRRTELIEKKRSKTTKLRQLQSLESQALPPMVSSQEGSSNMLNRHVNVLPPSLAALISHSSNQQINNDQNHHGQPILPTMVDLSNRADYIHYEKEALEVLKAQEERELAERKKKGEKKNVHAQENQQHCIQQYPQESTDSIYPRDSQVTATTDSSGHTNTGTDKQSDSEKKEDRPVAKVISDSRIPVYTGTAEQKQKNRNTESTPVIELTRTYLSEGSLFFADQESVLVFGGMDPHTDYGVQRNKGVDIFRFIPYTNTWDFMGELPVPRHHHSMAFLRGRIFLVGGADPRPNGNEKKSIAVNTVWSFDPVKGIWFIEPPMLLTRKNFGLVVYNGKLYAIGGQDHKERVLSSVERFDPKTGKWSEIAPLNKARMGIAAAKFRDIIWAAGGMTASDRRPVCKHVEYYDPQRN</sequence>
<evidence type="ECO:0000313" key="6">
    <source>
        <dbReference type="Proteomes" id="UP001233999"/>
    </source>
</evidence>
<accession>A0AAD7ZNL4</accession>
<comment type="caution">
    <text evidence="5">The sequence shown here is derived from an EMBL/GenBank/DDBJ whole genome shotgun (WGS) entry which is preliminary data.</text>
</comment>
<protein>
    <recommendedName>
        <fullName evidence="4">BTB domain-containing protein</fullName>
    </recommendedName>
</protein>
<dbReference type="GO" id="GO:0003779">
    <property type="term" value="F:actin binding"/>
    <property type="evidence" value="ECO:0007669"/>
    <property type="project" value="UniProtKB-KW"/>
</dbReference>
<evidence type="ECO:0000259" key="4">
    <source>
        <dbReference type="PROSITE" id="PS50097"/>
    </source>
</evidence>
<feature type="compositionally biased region" description="Polar residues" evidence="3">
    <location>
        <begin position="653"/>
        <end position="694"/>
    </location>
</feature>